<comment type="caution">
    <text evidence="3">The sequence shown here is derived from an EMBL/GenBank/DDBJ whole genome shotgun (WGS) entry which is preliminary data.</text>
</comment>
<evidence type="ECO:0000256" key="1">
    <source>
        <dbReference type="ARBA" id="ARBA00006432"/>
    </source>
</evidence>
<organism evidence="3 4">
    <name type="scientific">Actinocorallia libanotica</name>
    <dbReference type="NCBI Taxonomy" id="46162"/>
    <lineage>
        <taxon>Bacteria</taxon>
        <taxon>Bacillati</taxon>
        <taxon>Actinomycetota</taxon>
        <taxon>Actinomycetes</taxon>
        <taxon>Streptosporangiales</taxon>
        <taxon>Thermomonosporaceae</taxon>
        <taxon>Actinocorallia</taxon>
    </lineage>
</organism>
<protein>
    <recommendedName>
        <fullName evidence="2">AMP-binding enzyme C-terminal domain-containing protein</fullName>
    </recommendedName>
</protein>
<proteinExistence type="inferred from homology"/>
<sequence>MEAVSNASRIRTLAEQCTGGANVFPAEVEAALIDHPAIADVVVIGLRDSRWGRRVHAVIEPADPDAPPDPAEVVSYARGRLAPYKVPKSVEIVDAVPRSAATKVNRGALVRARGG</sequence>
<dbReference type="InterPro" id="IPR025110">
    <property type="entry name" value="AMP-bd_C"/>
</dbReference>
<dbReference type="RefSeq" id="WP_344240638.1">
    <property type="nucleotide sequence ID" value="NZ_BAAAHH010000009.1"/>
</dbReference>
<dbReference type="Gene3D" id="3.30.300.30">
    <property type="match status" value="1"/>
</dbReference>
<feature type="domain" description="AMP-binding enzyme C-terminal" evidence="2">
    <location>
        <begin position="27"/>
        <end position="102"/>
    </location>
</feature>
<reference evidence="4" key="1">
    <citation type="journal article" date="2019" name="Int. J. Syst. Evol. Microbiol.">
        <title>The Global Catalogue of Microorganisms (GCM) 10K type strain sequencing project: providing services to taxonomists for standard genome sequencing and annotation.</title>
        <authorList>
            <consortium name="The Broad Institute Genomics Platform"/>
            <consortium name="The Broad Institute Genome Sequencing Center for Infectious Disease"/>
            <person name="Wu L."/>
            <person name="Ma J."/>
        </authorList>
    </citation>
    <scope>NUCLEOTIDE SEQUENCE [LARGE SCALE GENOMIC DNA]</scope>
    <source>
        <strain evidence="4">JCM 10696</strain>
    </source>
</reference>
<evidence type="ECO:0000313" key="4">
    <source>
        <dbReference type="Proteomes" id="UP001500665"/>
    </source>
</evidence>
<evidence type="ECO:0000313" key="3">
    <source>
        <dbReference type="EMBL" id="GAA0949889.1"/>
    </source>
</evidence>
<dbReference type="PANTHER" id="PTHR43201">
    <property type="entry name" value="ACYL-COA SYNTHETASE"/>
    <property type="match status" value="1"/>
</dbReference>
<dbReference type="SUPFAM" id="SSF56801">
    <property type="entry name" value="Acetyl-CoA synthetase-like"/>
    <property type="match status" value="1"/>
</dbReference>
<keyword evidence="4" id="KW-1185">Reference proteome</keyword>
<dbReference type="InterPro" id="IPR045851">
    <property type="entry name" value="AMP-bd_C_sf"/>
</dbReference>
<evidence type="ECO:0000259" key="2">
    <source>
        <dbReference type="Pfam" id="PF13193"/>
    </source>
</evidence>
<gene>
    <name evidence="3" type="ORF">GCM10009550_27840</name>
</gene>
<dbReference type="PANTHER" id="PTHR43201:SF8">
    <property type="entry name" value="ACYL-COA SYNTHETASE FAMILY MEMBER 3"/>
    <property type="match status" value="1"/>
</dbReference>
<comment type="similarity">
    <text evidence="1">Belongs to the ATP-dependent AMP-binding enzyme family.</text>
</comment>
<dbReference type="Pfam" id="PF13193">
    <property type="entry name" value="AMP-binding_C"/>
    <property type="match status" value="1"/>
</dbReference>
<name>A0ABP4BEE2_9ACTN</name>
<accession>A0ABP4BEE2</accession>
<dbReference type="Proteomes" id="UP001500665">
    <property type="component" value="Unassembled WGS sequence"/>
</dbReference>
<dbReference type="EMBL" id="BAAAHH010000009">
    <property type="protein sequence ID" value="GAA0949889.1"/>
    <property type="molecule type" value="Genomic_DNA"/>
</dbReference>